<dbReference type="SMART" id="SM00823">
    <property type="entry name" value="PKS_PP"/>
    <property type="match status" value="2"/>
</dbReference>
<dbReference type="Gene3D" id="2.30.38.10">
    <property type="entry name" value="Luciferase, Domain 3"/>
    <property type="match status" value="2"/>
</dbReference>
<dbReference type="Gene3D" id="1.10.10.1830">
    <property type="entry name" value="Non-ribosomal peptide synthase, adenylation domain"/>
    <property type="match status" value="1"/>
</dbReference>
<keyword evidence="6" id="KW-1185">Reference proteome</keyword>
<dbReference type="PROSITE" id="PS00012">
    <property type="entry name" value="PHOSPHOPANTETHEINE"/>
    <property type="match status" value="2"/>
</dbReference>
<dbReference type="Pfam" id="PF00975">
    <property type="entry name" value="Thioesterase"/>
    <property type="match status" value="1"/>
</dbReference>
<dbReference type="InterPro" id="IPR036736">
    <property type="entry name" value="ACP-like_sf"/>
</dbReference>
<dbReference type="InterPro" id="IPR001242">
    <property type="entry name" value="Condensation_dom"/>
</dbReference>
<evidence type="ECO:0000256" key="1">
    <source>
        <dbReference type="ARBA" id="ARBA00001957"/>
    </source>
</evidence>
<dbReference type="Pfam" id="PF00501">
    <property type="entry name" value="AMP-binding"/>
    <property type="match status" value="2"/>
</dbReference>
<dbReference type="PROSITE" id="PS50075">
    <property type="entry name" value="CARRIER"/>
    <property type="match status" value="2"/>
</dbReference>
<dbReference type="SMART" id="SM00824">
    <property type="entry name" value="PKS_TE"/>
    <property type="match status" value="1"/>
</dbReference>
<dbReference type="PROSITE" id="PS00455">
    <property type="entry name" value="AMP_BINDING"/>
    <property type="match status" value="2"/>
</dbReference>
<dbReference type="InterPro" id="IPR009081">
    <property type="entry name" value="PP-bd_ACP"/>
</dbReference>
<dbReference type="SUPFAM" id="SSF52777">
    <property type="entry name" value="CoA-dependent acyltransferases"/>
    <property type="match status" value="4"/>
</dbReference>
<dbReference type="Gene3D" id="3.40.50.980">
    <property type="match status" value="4"/>
</dbReference>
<dbReference type="InterPro" id="IPR023213">
    <property type="entry name" value="CAT-like_dom_sf"/>
</dbReference>
<dbReference type="CDD" id="cd19544">
    <property type="entry name" value="E-C_NRPS"/>
    <property type="match status" value="2"/>
</dbReference>
<organism evidence="5 6">
    <name type="scientific">Roseateles subflavus</name>
    <dbReference type="NCBI Taxonomy" id="3053353"/>
    <lineage>
        <taxon>Bacteria</taxon>
        <taxon>Pseudomonadati</taxon>
        <taxon>Pseudomonadota</taxon>
        <taxon>Betaproteobacteria</taxon>
        <taxon>Burkholderiales</taxon>
        <taxon>Sphaerotilaceae</taxon>
        <taxon>Roseateles</taxon>
    </lineage>
</organism>
<dbReference type="Pfam" id="PF13193">
    <property type="entry name" value="AMP-binding_C"/>
    <property type="match status" value="2"/>
</dbReference>
<keyword evidence="2" id="KW-0596">Phosphopantetheine</keyword>
<dbReference type="InterPro" id="IPR045851">
    <property type="entry name" value="AMP-bd_C_sf"/>
</dbReference>
<dbReference type="InterPro" id="IPR000873">
    <property type="entry name" value="AMP-dep_synth/lig_dom"/>
</dbReference>
<dbReference type="InterPro" id="IPR010071">
    <property type="entry name" value="AA_adenyl_dom"/>
</dbReference>
<dbReference type="SUPFAM" id="SSF56801">
    <property type="entry name" value="Acetyl-CoA synthetase-like"/>
    <property type="match status" value="2"/>
</dbReference>
<name>A0ABT7LPE4_9BURK</name>
<dbReference type="Gene3D" id="1.10.1200.10">
    <property type="entry name" value="ACP-like"/>
    <property type="match status" value="2"/>
</dbReference>
<protein>
    <submittedName>
        <fullName evidence="5">Amino acid adenylation domain-containing protein</fullName>
    </submittedName>
</protein>
<sequence length="2570" mass="280428">MTTAELLRSLNARGVALSLKGDELSVKAEEGVLDDQALLTLLRQNKAALIAALKGGAISMQGDGQVMAPPAAIPEGATTIRPEMLPLVQLTQAQIDGLIGQIPGGAANIQDIYPLAPLQEGMLFHHLMEDQGDVYLLRSVMRFKRRDQLDAYLSALQRVIDRHDVLRSSVHWESLPEPIQLVQRSAALPVLELPAMSSAEMVSQSDPRRLRLDVRQAPMLQARIARETGATTDGEPWLLALLVQHLAIDHTALDTVQQEIEAIMMGREDLLATPQPYRNYVAQTRHAMPREAHEGFFRQMLAGIDEPTTPYGLDDVMGSGLGIEQAQQQVDRSLVSSLRGLVRSRGQSMASVCHLAYAMVLGALSGREDVVFGTVMFGRMQAGPGADRALGLYINTLPLRIRLTGRGAADALLQAQADLARLLQHEHAPLSLAKRCSELPGDKVLFSALLNYRHSQDIETLPQRWSQELGLQLVYSEESSNFPFNMDVDDSGAGLTLTAQVAGHGRAQDVCALMAQALASLEQALREGGQGALSALPVLPLAQEERLQGFGQPAQALSAELAQRFDEQGSLHGLIQAQARRSPQALALVDEQEQLSYAELDALTQRLAAHIAPHLAGAKEAKDGQPLVLLCLPRGAALVAGVIAVLKAGAAYVPADPAYPSERLGAMLRDSGARVVLTHGELEASAQARLAMAVAAQEQPPVVLDVHELRQQQATEQSLPQASASSLAYVIYTSGSTGTPKGVMVEHRQALSQLGAVVQRTGLSAQDRVLQFASVAFDVSVEEIFATLGVGATLVLRSDAWLQGAPAFWQRCQAHGITVADLPLQFWEQLIQQDEPIAASLRLIIIGGEALNQRALARWWQREGHRPTLLNAYGPTETTVNATIHEPGAGQEEWRAIGQAMANTRLYVLDAHRRLVPPGVVGELYIGGAGVARGYLGRPDLTQERFLADPFVQGGSGRMYRTGDLVRWREDGVLEYVGRNDAQVKLRGYRIELGEIEAKLLAQPGVREAVVLAREDEPGHKRLVAYVVAGESEDVSTEDSEDGMAAEAQWTQSLRQALEQALPAYMVPSAFVLLPSLPLTPNGKLDRKALPAPDLQALAARGYEAPQGELEEQLAALWAEVLQLPRVGRHDNFFELGGHSLLAVTLIERMRQAGLASDVRALFSTPSLAQLALGMQGSSEQTREVEVPPNAIPEGATELTPQMLPLVSLSQAQLDAIVARVPGGAANVQDIYPLAPLQEGMLFHHLMAAQGDVYLQDVLFSFQERDKLDRFVQALGQVVQRHDVLRTALHWEGLDEPVQVVWREAPLLVQEDALDPDSVQDAATQLRERWDPQHTRIELTQAPLMRAHVLHDAAQQRWLLLLLMHHLATDHQALEVMQQEIALLLSGRGQDLPPAQPFRNYVAQARLGLSPAQHEAYFREQLGDVDEPTLPYGLSDVQGDGSQVGEAHLALPDSLSRGLRAQARRLGVSVASLCHLAYAQLLGRVSGREDVVFGTVLFGRMQAGAGADRALGLYINTLPLRVKLQGPVLGAVKQVQQDLAGLLRHEHAPLALAQRCSGLESGVPVFAALFNYRHSPKDTTPDADATLTDFTAGIQSEVGAERSNYPYTLSVDDDGEALFVTAQVHESISAEQTCRYMARLLQALSEALEADTSRSLLSLDMLEDAEREALIHGRHEPVRYEQRLTVHALFEAQVHRTPKALAMIDGERSVSYAELNASANRLAWQLQQAGVRPGHPIALLMKRSIELVTSQLAVLKCGAFFVPLDEQAPPQRWAELVEDSGAALLLVLPGHEERPLPDVERLIVDLRHPDLTQAGTPAEVPAQLKDLAYLMYTSGSTGRPKGVRIPHRAIGRIAIQNGYADFGPTDRVAFISNPAFDASTMEVWAALLNGGTLVTMDTDTVLDPPRMAEALDHLGITVIFLTTAVFNQLAASIPQALSRLRHLMTGGERCDPQAFARVLAKQGPVRLIHCYGPTETTTFALTSHITSVSEGSLTLPLGRPICNTRVYLLDEWRRLVPFGAIGEIYIGGEGVAQGYLNRPELTHERFVEDPFVPGATLYRSGDLAYQRPDGQFVFVGRRDFQVKMRGFRIELGEIEAQLLLRPGVRESLVLVQHGQTPQQRLVAYVAGDQEQLNPDALRAQLASTLPGYMVPAAIVVLERMPLNRNGKIDRAALPAPDGEGHGSAAGQEISGDLEQTIASVWREVLGFERIQRNDDFFQLGGHSLLLALTVNRFEACGIDISVAELFGHPVLSDLAAYLRERPAPIGDAVTVIRPMGSKPPIFLVHEYLGLDIYFHRLGPKIDTEVPVFGLPGCKQGTSSANTMAGLAHRLVKLIRAVQPEGPYRLAGWSFGGILAYEVAMQLKDAGAEVGFIGLLDSFAPAVLRLLRAHVRLRHDLSLQRNLMLLCEERPEPTLNWLQNIVKMKLKGRAIRKLTQRADQLSFDALLAECRKARILPDYLDPFDEAAMRDFIARLQAHEDALDGYTPRSADLPVHLFSAEDKSTVFDELVPIEVLEQNSDPRAGWLHYIPEALLRVVPVPGDHGSMMSDYVAELGTAISKALDESLQGKAI</sequence>
<feature type="domain" description="Carrier" evidence="4">
    <location>
        <begin position="1105"/>
        <end position="1179"/>
    </location>
</feature>
<dbReference type="SUPFAM" id="SSF53474">
    <property type="entry name" value="alpha/beta-Hydrolases"/>
    <property type="match status" value="1"/>
</dbReference>
<dbReference type="PANTHER" id="PTHR45527">
    <property type="entry name" value="NONRIBOSOMAL PEPTIDE SYNTHETASE"/>
    <property type="match status" value="1"/>
</dbReference>
<keyword evidence="3" id="KW-0597">Phosphoprotein</keyword>
<dbReference type="InterPro" id="IPR025110">
    <property type="entry name" value="AMP-bd_C"/>
</dbReference>
<dbReference type="NCBIfam" id="NF003417">
    <property type="entry name" value="PRK04813.1"/>
    <property type="match status" value="2"/>
</dbReference>
<dbReference type="InterPro" id="IPR020845">
    <property type="entry name" value="AMP-binding_CS"/>
</dbReference>
<evidence type="ECO:0000259" key="4">
    <source>
        <dbReference type="PROSITE" id="PS50075"/>
    </source>
</evidence>
<dbReference type="Proteomes" id="UP001238603">
    <property type="component" value="Unassembled WGS sequence"/>
</dbReference>
<feature type="domain" description="Carrier" evidence="4">
    <location>
        <begin position="2188"/>
        <end position="2262"/>
    </location>
</feature>
<accession>A0ABT7LPE4</accession>
<proteinExistence type="predicted"/>
<dbReference type="InterPro" id="IPR020802">
    <property type="entry name" value="TesA-like"/>
</dbReference>
<dbReference type="NCBIfam" id="TIGR01733">
    <property type="entry name" value="AA-adenyl-dom"/>
    <property type="match status" value="2"/>
</dbReference>
<evidence type="ECO:0000256" key="3">
    <source>
        <dbReference type="ARBA" id="ARBA00022553"/>
    </source>
</evidence>
<reference evidence="5 6" key="1">
    <citation type="submission" date="2023-06" db="EMBL/GenBank/DDBJ databases">
        <title>Pelomonas sp. APW6 16S ribosomal RNA gene genome sequencing and assembly.</title>
        <authorList>
            <person name="Woo H."/>
        </authorList>
    </citation>
    <scope>NUCLEOTIDE SEQUENCE [LARGE SCALE GENOMIC DNA]</scope>
    <source>
        <strain evidence="5 6">APW6</strain>
    </source>
</reference>
<dbReference type="InterPro" id="IPR001031">
    <property type="entry name" value="Thioesterase"/>
</dbReference>
<dbReference type="Gene3D" id="3.40.50.1820">
    <property type="entry name" value="alpha/beta hydrolase"/>
    <property type="match status" value="1"/>
</dbReference>
<comment type="cofactor">
    <cofactor evidence="1">
        <name>pantetheine 4'-phosphate</name>
        <dbReference type="ChEBI" id="CHEBI:47942"/>
    </cofactor>
</comment>
<dbReference type="Gene3D" id="3.30.559.10">
    <property type="entry name" value="Chloramphenicol acetyltransferase-like domain"/>
    <property type="match status" value="2"/>
</dbReference>
<evidence type="ECO:0000256" key="2">
    <source>
        <dbReference type="ARBA" id="ARBA00022450"/>
    </source>
</evidence>
<dbReference type="Gene3D" id="3.30.559.30">
    <property type="entry name" value="Nonribosomal peptide synthetase, condensation domain"/>
    <property type="match status" value="2"/>
</dbReference>
<dbReference type="InterPro" id="IPR029058">
    <property type="entry name" value="AB_hydrolase_fold"/>
</dbReference>
<dbReference type="InterPro" id="IPR044894">
    <property type="entry name" value="TubC_N_sf"/>
</dbReference>
<dbReference type="InterPro" id="IPR020806">
    <property type="entry name" value="PKS_PP-bd"/>
</dbReference>
<dbReference type="Pfam" id="PF00668">
    <property type="entry name" value="Condensation"/>
    <property type="match status" value="2"/>
</dbReference>
<dbReference type="EMBL" id="JASVDS010000011">
    <property type="protein sequence ID" value="MDL5034649.1"/>
    <property type="molecule type" value="Genomic_DNA"/>
</dbReference>
<gene>
    <name evidence="5" type="ORF">QRD43_22290</name>
</gene>
<evidence type="ECO:0000313" key="6">
    <source>
        <dbReference type="Proteomes" id="UP001238603"/>
    </source>
</evidence>
<dbReference type="Gene3D" id="3.30.300.30">
    <property type="match status" value="2"/>
</dbReference>
<dbReference type="SUPFAM" id="SSF47336">
    <property type="entry name" value="ACP-like"/>
    <property type="match status" value="2"/>
</dbReference>
<dbReference type="CDD" id="cd05930">
    <property type="entry name" value="A_NRPS"/>
    <property type="match status" value="1"/>
</dbReference>
<comment type="caution">
    <text evidence="5">The sequence shown here is derived from an EMBL/GenBank/DDBJ whole genome shotgun (WGS) entry which is preliminary data.</text>
</comment>
<dbReference type="Pfam" id="PF18563">
    <property type="entry name" value="TubC_N"/>
    <property type="match status" value="1"/>
</dbReference>
<dbReference type="InterPro" id="IPR041464">
    <property type="entry name" value="TubC_N"/>
</dbReference>
<dbReference type="PANTHER" id="PTHR45527:SF1">
    <property type="entry name" value="FATTY ACID SYNTHASE"/>
    <property type="match status" value="1"/>
</dbReference>
<evidence type="ECO:0000313" key="5">
    <source>
        <dbReference type="EMBL" id="MDL5034649.1"/>
    </source>
</evidence>
<dbReference type="InterPro" id="IPR006162">
    <property type="entry name" value="Ppantetheine_attach_site"/>
</dbReference>
<dbReference type="Pfam" id="PF00550">
    <property type="entry name" value="PP-binding"/>
    <property type="match status" value="2"/>
</dbReference>
<dbReference type="CDD" id="cd12117">
    <property type="entry name" value="A_NRPS_Srf_like"/>
    <property type="match status" value="1"/>
</dbReference>